<dbReference type="OrthoDB" id="6505565at2759"/>
<name>A0A4Y2MFA8_ARAVE</name>
<organism evidence="1 2">
    <name type="scientific">Araneus ventricosus</name>
    <name type="common">Orbweaver spider</name>
    <name type="synonym">Epeira ventricosa</name>
    <dbReference type="NCBI Taxonomy" id="182803"/>
    <lineage>
        <taxon>Eukaryota</taxon>
        <taxon>Metazoa</taxon>
        <taxon>Ecdysozoa</taxon>
        <taxon>Arthropoda</taxon>
        <taxon>Chelicerata</taxon>
        <taxon>Arachnida</taxon>
        <taxon>Araneae</taxon>
        <taxon>Araneomorphae</taxon>
        <taxon>Entelegynae</taxon>
        <taxon>Araneoidea</taxon>
        <taxon>Araneidae</taxon>
        <taxon>Araneus</taxon>
    </lineage>
</organism>
<sequence length="154" mass="18072">MAKNHFLCDTKNNPLFEINCPIRARRNTNWFISVDPSCYKRLFDEQGLYFEFSRFRFDNFFSVKQCRHCRRFSHTTKCCPGSKDVLCTNCGMDHLTSDCKQINCINSLESNQRFKTNFDLSHGPFDRIKCECFVKKKANLVRLTNYGTTPVPPD</sequence>
<accession>A0A4Y2MFA8</accession>
<protein>
    <recommendedName>
        <fullName evidence="3">CCHC-type domain-containing protein</fullName>
    </recommendedName>
</protein>
<gene>
    <name evidence="1" type="ORF">AVEN_39029_1</name>
</gene>
<evidence type="ECO:0008006" key="3">
    <source>
        <dbReference type="Google" id="ProtNLM"/>
    </source>
</evidence>
<evidence type="ECO:0000313" key="2">
    <source>
        <dbReference type="Proteomes" id="UP000499080"/>
    </source>
</evidence>
<dbReference type="EMBL" id="BGPR01007118">
    <property type="protein sequence ID" value="GBN24417.1"/>
    <property type="molecule type" value="Genomic_DNA"/>
</dbReference>
<dbReference type="AlphaFoldDB" id="A0A4Y2MFA8"/>
<comment type="caution">
    <text evidence="1">The sequence shown here is derived from an EMBL/GenBank/DDBJ whole genome shotgun (WGS) entry which is preliminary data.</text>
</comment>
<proteinExistence type="predicted"/>
<keyword evidence="2" id="KW-1185">Reference proteome</keyword>
<evidence type="ECO:0000313" key="1">
    <source>
        <dbReference type="EMBL" id="GBN24417.1"/>
    </source>
</evidence>
<reference evidence="1 2" key="1">
    <citation type="journal article" date="2019" name="Sci. Rep.">
        <title>Orb-weaving spider Araneus ventricosus genome elucidates the spidroin gene catalogue.</title>
        <authorList>
            <person name="Kono N."/>
            <person name="Nakamura H."/>
            <person name="Ohtoshi R."/>
            <person name="Moran D.A.P."/>
            <person name="Shinohara A."/>
            <person name="Yoshida Y."/>
            <person name="Fujiwara M."/>
            <person name="Mori M."/>
            <person name="Tomita M."/>
            <person name="Arakawa K."/>
        </authorList>
    </citation>
    <scope>NUCLEOTIDE SEQUENCE [LARGE SCALE GENOMIC DNA]</scope>
</reference>
<dbReference type="Proteomes" id="UP000499080">
    <property type="component" value="Unassembled WGS sequence"/>
</dbReference>